<keyword evidence="1 2" id="KW-0732">Signal</keyword>
<sequence length="845" mass="92021">MVRFLGIISLLFSLSQLSSAQVNSPASSKPASYQFTKGLLALTGSRYGREAIYMDPLAYQLYTNTLKKPIEGAVFGQNAQGQDITWQTVTADSLNRIRPRNGFRMGAGGPAGPGISPGSIRNGIGNGGGYIYLTYSSPKAQTAILNIKGNSHVYVNGELHMGDAYSMGFLSLPIQLNKGLNEFYVRGLSITASLTFPTKPVLLHVDDPTIPGISLGGPNSALQGAVVVINTSAKPLTDLTIRSVVQGKEVLSSLPAIPALSLRKVPFTVDGSAATTPGKVNCALTLLKNGKPIDENTITLDVVAPGASYSNTFVSAIDGSLQYYAVTPQSSPATSNSALFLSVHGAGVEAIGQARAYKPKDWGTLVAATNRRPRGFNWEDWGRIDALEVLSIAKDKFKPNPQHIYLTGHSMGGHGSWFLGATYPDKWAAIAPCAGYPTLKEYGSADGVIPDSSSVPVERLLLRSGNQSDVLKLVSNYKPLGVYVFHGDADKTVPVTYARQMRKLLGDFHSDLSYYEYPNGEHWFGNHSVDWKPLFDFFKWHKRPADSTVNSIDFMTANPGISSSYYWASIEQQNQPLQYSRIRLNRSTKTLSGKTENVQLLKLKLADFGENAAVNITLDDTTPIRYTTQSANDSLFLRRENNQWQIAQKPTVREKGPHRYGTFKDAFNHRMVFVYSTQGSKEENEWSLQKARFDAETWYYRGNGAVDIIADTDFSLQKYANRGVILIGNATSNAAWKVLLADCPIQVERNLIRMGNQSWKGGDLATYFVWPIRDSPVASVAVIGGTGLAGMKAASANQYFAGASGFPDFMIFGLDMLQKGSQGVQAAGFFDNAWNVVGTNVVTNE</sequence>
<feature type="chain" id="PRO_5026915582" evidence="2">
    <location>
        <begin position="21"/>
        <end position="845"/>
    </location>
</feature>
<organism evidence="3 4">
    <name type="scientific">Spirosoma terrae</name>
    <dbReference type="NCBI Taxonomy" id="1968276"/>
    <lineage>
        <taxon>Bacteria</taxon>
        <taxon>Pseudomonadati</taxon>
        <taxon>Bacteroidota</taxon>
        <taxon>Cytophagia</taxon>
        <taxon>Cytophagales</taxon>
        <taxon>Cytophagaceae</taxon>
        <taxon>Spirosoma</taxon>
    </lineage>
</organism>
<name>A0A6L9LBC0_9BACT</name>
<dbReference type="EMBL" id="JAAFZH010000013">
    <property type="protein sequence ID" value="NDU97845.1"/>
    <property type="molecule type" value="Genomic_DNA"/>
</dbReference>
<dbReference type="PANTHER" id="PTHR43037:SF4">
    <property type="entry name" value="PEPTIDASE S9 PROLYL OLIGOPEPTIDASE CATALYTIC DOMAIN-CONTAINING PROTEIN"/>
    <property type="match status" value="1"/>
</dbReference>
<keyword evidence="4" id="KW-1185">Reference proteome</keyword>
<proteinExistence type="predicted"/>
<evidence type="ECO:0000313" key="4">
    <source>
        <dbReference type="Proteomes" id="UP000474175"/>
    </source>
</evidence>
<dbReference type="PANTHER" id="PTHR43037">
    <property type="entry name" value="UNNAMED PRODUCT-RELATED"/>
    <property type="match status" value="1"/>
</dbReference>
<evidence type="ECO:0000256" key="2">
    <source>
        <dbReference type="SAM" id="SignalP"/>
    </source>
</evidence>
<dbReference type="Proteomes" id="UP000474175">
    <property type="component" value="Unassembled WGS sequence"/>
</dbReference>
<dbReference type="SUPFAM" id="SSF53474">
    <property type="entry name" value="alpha/beta-Hydrolases"/>
    <property type="match status" value="2"/>
</dbReference>
<reference evidence="3 4" key="1">
    <citation type="submission" date="2020-02" db="EMBL/GenBank/DDBJ databases">
        <title>Draft genome sequence of two Spirosoma agri KCTC 52727 and Spirosoma terrae KCTC 52035.</title>
        <authorList>
            <person name="Rojas J."/>
            <person name="Ambika Manirajan B."/>
            <person name="Suarez C."/>
            <person name="Ratering S."/>
            <person name="Schnell S."/>
        </authorList>
    </citation>
    <scope>NUCLEOTIDE SEQUENCE [LARGE SCALE GENOMIC DNA]</scope>
    <source>
        <strain evidence="3 4">KCTC 52035</strain>
    </source>
</reference>
<feature type="signal peptide" evidence="2">
    <location>
        <begin position="1"/>
        <end position="20"/>
    </location>
</feature>
<dbReference type="InterPro" id="IPR000801">
    <property type="entry name" value="Esterase-like"/>
</dbReference>
<gene>
    <name evidence="3" type="ORF">GK108_23370</name>
</gene>
<comment type="caution">
    <text evidence="3">The sequence shown here is derived from an EMBL/GenBank/DDBJ whole genome shotgun (WGS) entry which is preliminary data.</text>
</comment>
<protein>
    <submittedName>
        <fullName evidence="3">Prolyl oligopeptidase family serine peptidase</fullName>
    </submittedName>
</protein>
<evidence type="ECO:0000313" key="3">
    <source>
        <dbReference type="EMBL" id="NDU97845.1"/>
    </source>
</evidence>
<dbReference type="Pfam" id="PF00756">
    <property type="entry name" value="Esterase"/>
    <property type="match status" value="1"/>
</dbReference>
<dbReference type="InterPro" id="IPR050955">
    <property type="entry name" value="Plant_Biomass_Hydrol_Est"/>
</dbReference>
<dbReference type="AlphaFoldDB" id="A0A6L9LBC0"/>
<evidence type="ECO:0000256" key="1">
    <source>
        <dbReference type="ARBA" id="ARBA00022729"/>
    </source>
</evidence>
<dbReference type="Gene3D" id="3.40.50.1820">
    <property type="entry name" value="alpha/beta hydrolase"/>
    <property type="match status" value="1"/>
</dbReference>
<accession>A0A6L9LBC0</accession>
<dbReference type="RefSeq" id="WP_163953705.1">
    <property type="nucleotide sequence ID" value="NZ_JAAFZH010000013.1"/>
</dbReference>
<dbReference type="InterPro" id="IPR029058">
    <property type="entry name" value="AB_hydrolase_fold"/>
</dbReference>